<gene>
    <name evidence="2" type="primary">ORF49993</name>
</gene>
<evidence type="ECO:0000313" key="2">
    <source>
        <dbReference type="EMBL" id="CEK63924.1"/>
    </source>
</evidence>
<reference evidence="2" key="1">
    <citation type="submission" date="2014-12" db="EMBL/GenBank/DDBJ databases">
        <title>Insight into the proteome of Arion vulgaris.</title>
        <authorList>
            <person name="Aradska J."/>
            <person name="Bulat T."/>
            <person name="Smidak R."/>
            <person name="Sarate P."/>
            <person name="Gangsoo J."/>
            <person name="Sialana F."/>
            <person name="Bilban M."/>
            <person name="Lubec G."/>
        </authorList>
    </citation>
    <scope>NUCLEOTIDE SEQUENCE</scope>
    <source>
        <tissue evidence="2">Skin</tissue>
    </source>
</reference>
<name>A0A0B6Z5L1_9EUPU</name>
<protein>
    <submittedName>
        <fullName evidence="2">Uncharacterized protein</fullName>
    </submittedName>
</protein>
<feature type="compositionally biased region" description="Basic and acidic residues" evidence="1">
    <location>
        <begin position="1"/>
        <end position="12"/>
    </location>
</feature>
<feature type="region of interest" description="Disordered" evidence="1">
    <location>
        <begin position="1"/>
        <end position="28"/>
    </location>
</feature>
<evidence type="ECO:0000256" key="1">
    <source>
        <dbReference type="SAM" id="MobiDB-lite"/>
    </source>
</evidence>
<feature type="non-terminal residue" evidence="2">
    <location>
        <position position="1"/>
    </location>
</feature>
<dbReference type="AlphaFoldDB" id="A0A0B6Z5L1"/>
<accession>A0A0B6Z5L1</accession>
<dbReference type="EMBL" id="HACG01017059">
    <property type="protein sequence ID" value="CEK63924.1"/>
    <property type="molecule type" value="Transcribed_RNA"/>
</dbReference>
<organism evidence="2">
    <name type="scientific">Arion vulgaris</name>
    <dbReference type="NCBI Taxonomy" id="1028688"/>
    <lineage>
        <taxon>Eukaryota</taxon>
        <taxon>Metazoa</taxon>
        <taxon>Spiralia</taxon>
        <taxon>Lophotrochozoa</taxon>
        <taxon>Mollusca</taxon>
        <taxon>Gastropoda</taxon>
        <taxon>Heterobranchia</taxon>
        <taxon>Euthyneura</taxon>
        <taxon>Panpulmonata</taxon>
        <taxon>Eupulmonata</taxon>
        <taxon>Stylommatophora</taxon>
        <taxon>Helicina</taxon>
        <taxon>Arionoidea</taxon>
        <taxon>Arionidae</taxon>
        <taxon>Arion</taxon>
    </lineage>
</organism>
<sequence>GSHRKTTDESARHNTVYSKLEQQKQRRNQQMYRENTILNSNCDQKLSFVNSMYTSLANTTCRNIFVKMYCSV</sequence>
<proteinExistence type="predicted"/>